<evidence type="ECO:0000313" key="3">
    <source>
        <dbReference type="EMBL" id="QJH93590.1"/>
    </source>
</evidence>
<gene>
    <name evidence="4" type="ORF">MM415A00093_0021</name>
    <name evidence="2" type="ORF">MM415B00143_0029</name>
    <name evidence="1" type="ORF">TM448A00087_0082</name>
    <name evidence="3" type="ORF">TM448B00099_0066</name>
</gene>
<dbReference type="EMBL" id="MT143973">
    <property type="protein sequence ID" value="QJA44149.1"/>
    <property type="molecule type" value="Genomic_DNA"/>
</dbReference>
<evidence type="ECO:0000313" key="1">
    <source>
        <dbReference type="EMBL" id="QJA44149.1"/>
    </source>
</evidence>
<protein>
    <submittedName>
        <fullName evidence="1">Uncharacterized protein</fullName>
    </submittedName>
</protein>
<dbReference type="AlphaFoldDB" id="A0A6H1Z9L2"/>
<dbReference type="EMBL" id="MT145187">
    <property type="protein sequence ID" value="QJI04528.1"/>
    <property type="molecule type" value="Genomic_DNA"/>
</dbReference>
<evidence type="ECO:0000313" key="2">
    <source>
        <dbReference type="EMBL" id="QJA67878.1"/>
    </source>
</evidence>
<organism evidence="1">
    <name type="scientific">viral metagenome</name>
    <dbReference type="NCBI Taxonomy" id="1070528"/>
    <lineage>
        <taxon>unclassified sequences</taxon>
        <taxon>metagenomes</taxon>
        <taxon>organismal metagenomes</taxon>
    </lineage>
</organism>
<proteinExistence type="predicted"/>
<dbReference type="EMBL" id="MT141577">
    <property type="protein sequence ID" value="QJA67878.1"/>
    <property type="molecule type" value="Genomic_DNA"/>
</dbReference>
<evidence type="ECO:0000313" key="4">
    <source>
        <dbReference type="EMBL" id="QJI04528.1"/>
    </source>
</evidence>
<sequence length="70" mass="7949">MKICKTCALWPMCRKSAGEDDFCIGWIDPHRPNAEDVRAMMADVPALWEAMAQRNLGALVALLNDRFPMR</sequence>
<reference evidence="1" key="1">
    <citation type="submission" date="2020-03" db="EMBL/GenBank/DDBJ databases">
        <title>The deep terrestrial virosphere.</title>
        <authorList>
            <person name="Holmfeldt K."/>
            <person name="Nilsson E."/>
            <person name="Simone D."/>
            <person name="Lopez-Fernandez M."/>
            <person name="Wu X."/>
            <person name="de Brujin I."/>
            <person name="Lundin D."/>
            <person name="Andersson A."/>
            <person name="Bertilsson S."/>
            <person name="Dopson M."/>
        </authorList>
    </citation>
    <scope>NUCLEOTIDE SEQUENCE</scope>
    <source>
        <strain evidence="4">MM415A00093</strain>
        <strain evidence="2">MM415B00143</strain>
        <strain evidence="1">TM448A00087</strain>
        <strain evidence="3">TM448B00099</strain>
    </source>
</reference>
<accession>A0A6H1Z9L2</accession>
<dbReference type="EMBL" id="MT144589">
    <property type="protein sequence ID" value="QJH93590.1"/>
    <property type="molecule type" value="Genomic_DNA"/>
</dbReference>
<name>A0A6H1Z9L2_9ZZZZ</name>